<name>A0A0A9ER98_ARUDO</name>
<dbReference type="EMBL" id="GBRH01197485">
    <property type="protein sequence ID" value="JAE00411.1"/>
    <property type="molecule type" value="Transcribed_RNA"/>
</dbReference>
<reference evidence="1" key="1">
    <citation type="submission" date="2014-09" db="EMBL/GenBank/DDBJ databases">
        <authorList>
            <person name="Magalhaes I.L.F."/>
            <person name="Oliveira U."/>
            <person name="Santos F.R."/>
            <person name="Vidigal T.H.D.A."/>
            <person name="Brescovit A.D."/>
            <person name="Santos A.J."/>
        </authorList>
    </citation>
    <scope>NUCLEOTIDE SEQUENCE</scope>
    <source>
        <tissue evidence="1">Shoot tissue taken approximately 20 cm above the soil surface</tissue>
    </source>
</reference>
<evidence type="ECO:0000313" key="1">
    <source>
        <dbReference type="EMBL" id="JAE00411.1"/>
    </source>
</evidence>
<proteinExistence type="predicted"/>
<dbReference type="AlphaFoldDB" id="A0A0A9ER98"/>
<protein>
    <submittedName>
        <fullName evidence="1">Uncharacterized protein</fullName>
    </submittedName>
</protein>
<organism evidence="1">
    <name type="scientific">Arundo donax</name>
    <name type="common">Giant reed</name>
    <name type="synonym">Donax arundinaceus</name>
    <dbReference type="NCBI Taxonomy" id="35708"/>
    <lineage>
        <taxon>Eukaryota</taxon>
        <taxon>Viridiplantae</taxon>
        <taxon>Streptophyta</taxon>
        <taxon>Embryophyta</taxon>
        <taxon>Tracheophyta</taxon>
        <taxon>Spermatophyta</taxon>
        <taxon>Magnoliopsida</taxon>
        <taxon>Liliopsida</taxon>
        <taxon>Poales</taxon>
        <taxon>Poaceae</taxon>
        <taxon>PACMAD clade</taxon>
        <taxon>Arundinoideae</taxon>
        <taxon>Arundineae</taxon>
        <taxon>Arundo</taxon>
    </lineage>
</organism>
<reference evidence="1" key="2">
    <citation type="journal article" date="2015" name="Data Brief">
        <title>Shoot transcriptome of the giant reed, Arundo donax.</title>
        <authorList>
            <person name="Barrero R.A."/>
            <person name="Guerrero F.D."/>
            <person name="Moolhuijzen P."/>
            <person name="Goolsby J.A."/>
            <person name="Tidwell J."/>
            <person name="Bellgard S.E."/>
            <person name="Bellgard M.I."/>
        </authorList>
    </citation>
    <scope>NUCLEOTIDE SEQUENCE</scope>
    <source>
        <tissue evidence="1">Shoot tissue taken approximately 20 cm above the soil surface</tissue>
    </source>
</reference>
<accession>A0A0A9ER98</accession>
<sequence>MFPKLKLSQRSHIHIHIDKLIAPSLE</sequence>